<comment type="caution">
    <text evidence="3">The sequence shown here is derived from an EMBL/GenBank/DDBJ whole genome shotgun (WGS) entry which is preliminary data.</text>
</comment>
<dbReference type="InterPro" id="IPR052896">
    <property type="entry name" value="GGT-like_enzyme"/>
</dbReference>
<keyword evidence="4" id="KW-1185">Reference proteome</keyword>
<dbReference type="Gene3D" id="3.60.20.40">
    <property type="match status" value="1"/>
</dbReference>
<dbReference type="PANTHER" id="PTHR43881:SF1">
    <property type="entry name" value="GAMMA-GLUTAMYLTRANSPEPTIDASE (AFU_ORTHOLOGUE AFUA_4G13580)"/>
    <property type="match status" value="1"/>
</dbReference>
<dbReference type="EMBL" id="CAXITT010000017">
    <property type="protein sequence ID" value="CAL1527413.1"/>
    <property type="molecule type" value="Genomic_DNA"/>
</dbReference>
<accession>A0AAV2H1A8</accession>
<protein>
    <recommendedName>
        <fullName evidence="5">Gamma-glutamyltransferase</fullName>
    </recommendedName>
</protein>
<feature type="active site" description="Nucleophile" evidence="1">
    <location>
        <position position="376"/>
    </location>
</feature>
<dbReference type="NCBIfam" id="TIGR00066">
    <property type="entry name" value="g_glut_trans"/>
    <property type="match status" value="1"/>
</dbReference>
<dbReference type="Pfam" id="PF01019">
    <property type="entry name" value="G_glu_transpept"/>
    <property type="match status" value="1"/>
</dbReference>
<dbReference type="Proteomes" id="UP001497497">
    <property type="component" value="Unassembled WGS sequence"/>
</dbReference>
<dbReference type="AlphaFoldDB" id="A0AAV2H1A8"/>
<dbReference type="Gene3D" id="1.10.246.130">
    <property type="match status" value="1"/>
</dbReference>
<organism evidence="3 4">
    <name type="scientific">Lymnaea stagnalis</name>
    <name type="common">Great pond snail</name>
    <name type="synonym">Helix stagnalis</name>
    <dbReference type="NCBI Taxonomy" id="6523"/>
    <lineage>
        <taxon>Eukaryota</taxon>
        <taxon>Metazoa</taxon>
        <taxon>Spiralia</taxon>
        <taxon>Lophotrochozoa</taxon>
        <taxon>Mollusca</taxon>
        <taxon>Gastropoda</taxon>
        <taxon>Heterobranchia</taxon>
        <taxon>Euthyneura</taxon>
        <taxon>Panpulmonata</taxon>
        <taxon>Hygrophila</taxon>
        <taxon>Lymnaeoidea</taxon>
        <taxon>Lymnaeidae</taxon>
        <taxon>Lymnaea</taxon>
    </lineage>
</organism>
<name>A0AAV2H1A8_LYMST</name>
<evidence type="ECO:0000256" key="2">
    <source>
        <dbReference type="PIRSR" id="PIRSR600101-2"/>
    </source>
</evidence>
<reference evidence="3 4" key="1">
    <citation type="submission" date="2024-04" db="EMBL/GenBank/DDBJ databases">
        <authorList>
            <consortium name="Genoscope - CEA"/>
            <person name="William W."/>
        </authorList>
    </citation>
    <scope>NUCLEOTIDE SEQUENCE [LARGE SCALE GENOMIC DNA]</scope>
</reference>
<dbReference type="InterPro" id="IPR000101">
    <property type="entry name" value="GGT_peptidase"/>
</dbReference>
<dbReference type="GO" id="GO:0036374">
    <property type="term" value="F:glutathione hydrolase activity"/>
    <property type="evidence" value="ECO:0007669"/>
    <property type="project" value="InterPro"/>
</dbReference>
<feature type="binding site" evidence="2">
    <location>
        <position position="466"/>
    </location>
    <ligand>
        <name>L-glutamate</name>
        <dbReference type="ChEBI" id="CHEBI:29985"/>
    </ligand>
</feature>
<evidence type="ECO:0000313" key="4">
    <source>
        <dbReference type="Proteomes" id="UP001497497"/>
    </source>
</evidence>
<dbReference type="SUPFAM" id="SSF56235">
    <property type="entry name" value="N-terminal nucleophile aminohydrolases (Ntn hydrolases)"/>
    <property type="match status" value="1"/>
</dbReference>
<evidence type="ECO:0000256" key="1">
    <source>
        <dbReference type="PIRSR" id="PIRSR600101-1"/>
    </source>
</evidence>
<dbReference type="InterPro" id="IPR043138">
    <property type="entry name" value="GGT_lsub"/>
</dbReference>
<dbReference type="InterPro" id="IPR029055">
    <property type="entry name" value="Ntn_hydrolases_N"/>
</dbReference>
<dbReference type="PANTHER" id="PTHR43881">
    <property type="entry name" value="GAMMA-GLUTAMYLTRANSPEPTIDASE (AFU_ORTHOLOGUE AFUA_4G13580)"/>
    <property type="match status" value="1"/>
</dbReference>
<evidence type="ECO:0000313" key="3">
    <source>
        <dbReference type="EMBL" id="CAL1527413.1"/>
    </source>
</evidence>
<dbReference type="GO" id="GO:0006751">
    <property type="term" value="P:glutathione catabolic process"/>
    <property type="evidence" value="ECO:0007669"/>
    <property type="project" value="InterPro"/>
</dbReference>
<gene>
    <name evidence="3" type="ORF">GSLYS_00001590001</name>
</gene>
<dbReference type="InterPro" id="IPR043137">
    <property type="entry name" value="GGT_ssub_C"/>
</dbReference>
<dbReference type="PRINTS" id="PR01210">
    <property type="entry name" value="GGTRANSPTASE"/>
</dbReference>
<proteinExistence type="predicted"/>
<feature type="non-terminal residue" evidence="3">
    <location>
        <position position="1"/>
    </location>
</feature>
<sequence>CKQRFWISCSKLREMNEIFELKSRRSVIVCKNGCVASSNPLASQAGLSILKDGGNAADAAVAVAAALNVTEPMSTGIGGDAFCLFYDNSKKKVKGLNGSGRASHLATLEKLKADGYDKDKHFPSLHGHSVTVPGAASAWVDAVSEFGSQKLSLIDILMPAIEMAESGFPVQDIASRFWASGSQCLKRKENIHGKDLLLNGEAPRHGELMKNPHLANVFKELGLHGKKGFYEGRIAKAISNAVQQHGGLITPEDMAAHDATRDDPISIVYKGCRVWELPPNGQGITALIALNILEEFDLKSMGHNSAAYLHHLIESLRLAFADALQYCADPSHVHIPVDKLLSKDYAAKRRKLIQPDIIPESFLETSGLDLPPGNDTVYFTTADKEGNACSFINSNYMGFGTGIVPEGCGFTLQNRGYGFSLDPSHRNALAPRKRPFHTIIPSMVTSADTSKIEFYDLLMSFGVMGGYMQPQGHVQVLLNMLEFGCNPQTALDLPRISLGSGMSDLFKAVQVEEGIAQDTVSQLTLLGHKPLIVTGLPRANFGRGQVISQGSWWRDGVNHFNVGNMYWAGSDPRADGLVAAY</sequence>
<evidence type="ECO:0008006" key="5">
    <source>
        <dbReference type="Google" id="ProtNLM"/>
    </source>
</evidence>